<gene>
    <name evidence="3" type="ORF">EV690_2101</name>
</gene>
<feature type="domain" description="Protein SirB1 N-terminal" evidence="2">
    <location>
        <begin position="39"/>
        <end position="168"/>
    </location>
</feature>
<name>A0A4V2PPR7_9GAMM</name>
<accession>A0A4V2PPR7</accession>
<evidence type="ECO:0000313" key="3">
    <source>
        <dbReference type="EMBL" id="TCK52001.1"/>
    </source>
</evidence>
<reference evidence="3 4" key="1">
    <citation type="submission" date="2019-03" db="EMBL/GenBank/DDBJ databases">
        <title>Genomic Encyclopedia of Type Strains, Phase IV (KMG-IV): sequencing the most valuable type-strain genomes for metagenomic binning, comparative biology and taxonomic classification.</title>
        <authorList>
            <person name="Goeker M."/>
        </authorList>
    </citation>
    <scope>NUCLEOTIDE SEQUENCE [LARGE SCALE GENOMIC DNA]</scope>
    <source>
        <strain evidence="3 4">DSM 18577</strain>
    </source>
</reference>
<comment type="similarity">
    <text evidence="1">Belongs to the UPF0162 family.</text>
</comment>
<comment type="caution">
    <text evidence="3">The sequence shown here is derived from an EMBL/GenBank/DDBJ whole genome shotgun (WGS) entry which is preliminary data.</text>
</comment>
<dbReference type="EMBL" id="SMGD01000013">
    <property type="protein sequence ID" value="TCK52001.1"/>
    <property type="molecule type" value="Genomic_DNA"/>
</dbReference>
<keyword evidence="4" id="KW-1185">Reference proteome</keyword>
<dbReference type="SUPFAM" id="SSF48452">
    <property type="entry name" value="TPR-like"/>
    <property type="match status" value="1"/>
</dbReference>
<dbReference type="InterPro" id="IPR011990">
    <property type="entry name" value="TPR-like_helical_dom_sf"/>
</dbReference>
<protein>
    <submittedName>
        <fullName evidence="3">Regulator of sirC expression with transglutaminase-like and TPR domain</fullName>
    </submittedName>
</protein>
<evidence type="ECO:0000313" key="4">
    <source>
        <dbReference type="Proteomes" id="UP000295565"/>
    </source>
</evidence>
<proteinExistence type="inferred from homology"/>
<evidence type="ECO:0000259" key="2">
    <source>
        <dbReference type="Pfam" id="PF13369"/>
    </source>
</evidence>
<sequence>MLIEALALNEELSGRESQSSRHQLFSWWREWTENHALAVGDDARLQQLIELVYGELGFSGNWKDFFNSQNIFLDKVIEHRFGTSASLALLVSYFADKFELNYEFINLPGCFVLRFVFERDVYFDPFSAEILSLHEVELKLRGYKGDLARLSAEHLRPLKHNEVMIRWLSALKSSLIREDKFEPALRVSEALLRFNPDDPHEMRDRGFLFQQLDCASVAIHDYEYFIEKCPKDPVADLLKIQIRSLEQDSATIH</sequence>
<dbReference type="Pfam" id="PF13369">
    <property type="entry name" value="Transglut_core2"/>
    <property type="match status" value="1"/>
</dbReference>
<dbReference type="RefSeq" id="WP_131912911.1">
    <property type="nucleotide sequence ID" value="NZ_OU594967.1"/>
</dbReference>
<organism evidence="3 4">
    <name type="scientific">Celerinatantimonas diazotrophica</name>
    <dbReference type="NCBI Taxonomy" id="412034"/>
    <lineage>
        <taxon>Bacteria</taxon>
        <taxon>Pseudomonadati</taxon>
        <taxon>Pseudomonadota</taxon>
        <taxon>Gammaproteobacteria</taxon>
        <taxon>Celerinatantimonadaceae</taxon>
        <taxon>Celerinatantimonas</taxon>
    </lineage>
</organism>
<dbReference type="InterPro" id="IPR032698">
    <property type="entry name" value="SirB1_N"/>
</dbReference>
<evidence type="ECO:0000256" key="1">
    <source>
        <dbReference type="ARBA" id="ARBA00007100"/>
    </source>
</evidence>
<dbReference type="Pfam" id="PF13371">
    <property type="entry name" value="TPR_9"/>
    <property type="match status" value="1"/>
</dbReference>
<dbReference type="Proteomes" id="UP000295565">
    <property type="component" value="Unassembled WGS sequence"/>
</dbReference>
<dbReference type="AlphaFoldDB" id="A0A4V2PPR7"/>
<dbReference type="OrthoDB" id="232498at2"/>